<gene>
    <name evidence="3" type="ORF">HNS30_19955</name>
</gene>
<protein>
    <submittedName>
        <fullName evidence="3">Pilus assembly protein PilZ</fullName>
    </submittedName>
</protein>
<evidence type="ECO:0000313" key="4">
    <source>
        <dbReference type="Proteomes" id="UP000528460"/>
    </source>
</evidence>
<comment type="caution">
    <text evidence="3">The sequence shown here is derived from an EMBL/GenBank/DDBJ whole genome shotgun (WGS) entry which is preliminary data.</text>
</comment>
<reference evidence="3 4" key="1">
    <citation type="submission" date="2020-05" db="EMBL/GenBank/DDBJ databases">
        <authorList>
            <person name="Whitworth D."/>
        </authorList>
    </citation>
    <scope>NUCLEOTIDE SEQUENCE [LARGE SCALE GENOMIC DNA]</scope>
    <source>
        <strain evidence="3 4">CA046A</strain>
    </source>
</reference>
<feature type="compositionally biased region" description="Basic and acidic residues" evidence="1">
    <location>
        <begin position="8"/>
        <end position="20"/>
    </location>
</feature>
<dbReference type="Proteomes" id="UP000528460">
    <property type="component" value="Unassembled WGS sequence"/>
</dbReference>
<evidence type="ECO:0000256" key="1">
    <source>
        <dbReference type="SAM" id="MobiDB-lite"/>
    </source>
</evidence>
<dbReference type="Gene3D" id="2.40.10.220">
    <property type="entry name" value="predicted glycosyltransferase like domains"/>
    <property type="match status" value="1"/>
</dbReference>
<dbReference type="AlphaFoldDB" id="A0A7Y4NFA7"/>
<accession>A0A7Y4NFA7</accession>
<organism evidence="3 4">
    <name type="scientific">Corallococcus exercitus</name>
    <dbReference type="NCBI Taxonomy" id="2316736"/>
    <lineage>
        <taxon>Bacteria</taxon>
        <taxon>Pseudomonadati</taxon>
        <taxon>Myxococcota</taxon>
        <taxon>Myxococcia</taxon>
        <taxon>Myxococcales</taxon>
        <taxon>Cystobacterineae</taxon>
        <taxon>Myxococcaceae</taxon>
        <taxon>Corallococcus</taxon>
    </lineage>
</organism>
<dbReference type="GO" id="GO:0035438">
    <property type="term" value="F:cyclic-di-GMP binding"/>
    <property type="evidence" value="ECO:0007669"/>
    <property type="project" value="InterPro"/>
</dbReference>
<proteinExistence type="predicted"/>
<evidence type="ECO:0000259" key="2">
    <source>
        <dbReference type="Pfam" id="PF07238"/>
    </source>
</evidence>
<dbReference type="Pfam" id="PF07238">
    <property type="entry name" value="PilZ"/>
    <property type="match status" value="1"/>
</dbReference>
<dbReference type="InterPro" id="IPR009875">
    <property type="entry name" value="PilZ_domain"/>
</dbReference>
<feature type="region of interest" description="Disordered" evidence="1">
    <location>
        <begin position="1"/>
        <end position="23"/>
    </location>
</feature>
<evidence type="ECO:0000313" key="3">
    <source>
        <dbReference type="EMBL" id="NOK11321.1"/>
    </source>
</evidence>
<feature type="domain" description="PilZ" evidence="2">
    <location>
        <begin position="15"/>
        <end position="111"/>
    </location>
</feature>
<dbReference type="EMBL" id="JABFJW010000153">
    <property type="protein sequence ID" value="NOK11321.1"/>
    <property type="molecule type" value="Genomic_DNA"/>
</dbReference>
<sequence>MSEQNENQDTRTGEDRRDSPRVPMRLKVRREGTEGFLDRAGDLSLGGVGWVGEALDPGQVVEVRFALPPSLEEVQVRGEVLPPKASAPGPVVRVRFVELPVELELAIARHLDDQGKDEPRGAR</sequence>
<name>A0A7Y4NFA7_9BACT</name>